<gene>
    <name evidence="1" type="ORF">CDAR_306231</name>
</gene>
<dbReference type="EMBL" id="BPLQ01012782">
    <property type="protein sequence ID" value="GIY67843.1"/>
    <property type="molecule type" value="Genomic_DNA"/>
</dbReference>
<dbReference type="Proteomes" id="UP001054837">
    <property type="component" value="Unassembled WGS sequence"/>
</dbReference>
<evidence type="ECO:0000313" key="1">
    <source>
        <dbReference type="EMBL" id="GIY67843.1"/>
    </source>
</evidence>
<name>A0AAV4VCV3_9ARAC</name>
<evidence type="ECO:0000313" key="2">
    <source>
        <dbReference type="Proteomes" id="UP001054837"/>
    </source>
</evidence>
<accession>A0AAV4VCV3</accession>
<comment type="caution">
    <text evidence="1">The sequence shown here is derived from an EMBL/GenBank/DDBJ whole genome shotgun (WGS) entry which is preliminary data.</text>
</comment>
<dbReference type="AlphaFoldDB" id="A0AAV4VCV3"/>
<proteinExistence type="predicted"/>
<protein>
    <submittedName>
        <fullName evidence="1">Uncharacterized protein</fullName>
    </submittedName>
</protein>
<keyword evidence="2" id="KW-1185">Reference proteome</keyword>
<organism evidence="1 2">
    <name type="scientific">Caerostris darwini</name>
    <dbReference type="NCBI Taxonomy" id="1538125"/>
    <lineage>
        <taxon>Eukaryota</taxon>
        <taxon>Metazoa</taxon>
        <taxon>Ecdysozoa</taxon>
        <taxon>Arthropoda</taxon>
        <taxon>Chelicerata</taxon>
        <taxon>Arachnida</taxon>
        <taxon>Araneae</taxon>
        <taxon>Araneomorphae</taxon>
        <taxon>Entelegynae</taxon>
        <taxon>Araneoidea</taxon>
        <taxon>Araneidae</taxon>
        <taxon>Caerostris</taxon>
    </lineage>
</organism>
<reference evidence="1 2" key="1">
    <citation type="submission" date="2021-06" db="EMBL/GenBank/DDBJ databases">
        <title>Caerostris darwini draft genome.</title>
        <authorList>
            <person name="Kono N."/>
            <person name="Arakawa K."/>
        </authorList>
    </citation>
    <scope>NUCLEOTIDE SEQUENCE [LARGE SCALE GENOMIC DNA]</scope>
</reference>
<sequence length="89" mass="10265">MSGNVCLLLYLLRYPIKTKGEINCGRVGRSSSHFQVMDVSFDPLRFTIPMDTVSEFAYSPSWSECISEVGEEWSLSSFWNILRDMCSRR</sequence>